<dbReference type="GO" id="GO:0005655">
    <property type="term" value="C:nucleolar ribonuclease P complex"/>
    <property type="evidence" value="ECO:0007669"/>
    <property type="project" value="InterPro"/>
</dbReference>
<organism evidence="3 4">
    <name type="scientific">Venturia effusa</name>
    <dbReference type="NCBI Taxonomy" id="50376"/>
    <lineage>
        <taxon>Eukaryota</taxon>
        <taxon>Fungi</taxon>
        <taxon>Dikarya</taxon>
        <taxon>Ascomycota</taxon>
        <taxon>Pezizomycotina</taxon>
        <taxon>Dothideomycetes</taxon>
        <taxon>Pleosporomycetidae</taxon>
        <taxon>Venturiales</taxon>
        <taxon>Venturiaceae</taxon>
        <taxon>Venturia</taxon>
    </lineage>
</organism>
<keyword evidence="4" id="KW-1185">Reference proteome</keyword>
<dbReference type="Proteomes" id="UP000316270">
    <property type="component" value="Chromosome 16"/>
</dbReference>
<evidence type="ECO:0000313" key="3">
    <source>
        <dbReference type="EMBL" id="QDS76678.1"/>
    </source>
</evidence>
<evidence type="ECO:0000259" key="2">
    <source>
        <dbReference type="Pfam" id="PF20976"/>
    </source>
</evidence>
<dbReference type="PANTHER" id="PTHR28173:SF1">
    <property type="entry name" value="RIBONUCLEASES P_MRP PROTEIN SUBUNIT POP8"/>
    <property type="match status" value="1"/>
</dbReference>
<feature type="region of interest" description="Disordered" evidence="1">
    <location>
        <begin position="1"/>
        <end position="47"/>
    </location>
</feature>
<dbReference type="InterPro" id="IPR020347">
    <property type="entry name" value="Pop8"/>
</dbReference>
<dbReference type="STRING" id="50376.A0A517LM02"/>
<dbReference type="GO" id="GO:0000172">
    <property type="term" value="C:ribonuclease MRP complex"/>
    <property type="evidence" value="ECO:0007669"/>
    <property type="project" value="InterPro"/>
</dbReference>
<dbReference type="InterPro" id="IPR049128">
    <property type="entry name" value="Pop8-like_dom"/>
</dbReference>
<dbReference type="PANTHER" id="PTHR28173">
    <property type="entry name" value="RIBONUCLEASES P/MRP PROTEIN SUBUNIT POP8"/>
    <property type="match status" value="1"/>
</dbReference>
<sequence length="180" mass="19519">MQVASDGTGFPPPEDHEHEATPMDEEQGGEARQKCNGSASRSAKHHLHTATLSRPRWAYFHLALFTSSTTSSRPLADDSTLDPITVRRYLTAALSRFLGQMGAAVPIDILKIDGRHVWVRVPSHDAAAVHEALSSWVSSSGVVGDGAGLRWIIKGRDDWLVKLAGEKAGQHLFRCTSAAQ</sequence>
<dbReference type="GO" id="GO:0004526">
    <property type="term" value="F:ribonuclease P activity"/>
    <property type="evidence" value="ECO:0007669"/>
    <property type="project" value="TreeGrafter"/>
</dbReference>
<protein>
    <recommendedName>
        <fullName evidence="2">Ribonucleases P/MRP subunit Pop8-like domain-containing protein</fullName>
    </recommendedName>
</protein>
<evidence type="ECO:0000313" key="4">
    <source>
        <dbReference type="Proteomes" id="UP000316270"/>
    </source>
</evidence>
<dbReference type="Pfam" id="PF20976">
    <property type="entry name" value="Pop8"/>
    <property type="match status" value="1"/>
</dbReference>
<gene>
    <name evidence="3" type="ORF">FKW77_000298</name>
</gene>
<dbReference type="GO" id="GO:0008033">
    <property type="term" value="P:tRNA processing"/>
    <property type="evidence" value="ECO:0007669"/>
    <property type="project" value="InterPro"/>
</dbReference>
<dbReference type="EMBL" id="CP042200">
    <property type="protein sequence ID" value="QDS76678.1"/>
    <property type="molecule type" value="Genomic_DNA"/>
</dbReference>
<dbReference type="AlphaFoldDB" id="A0A517LM02"/>
<proteinExistence type="predicted"/>
<dbReference type="GO" id="GO:0034965">
    <property type="term" value="P:intronic box C/D snoRNA processing"/>
    <property type="evidence" value="ECO:0007669"/>
    <property type="project" value="TreeGrafter"/>
</dbReference>
<evidence type="ECO:0000256" key="1">
    <source>
        <dbReference type="SAM" id="MobiDB-lite"/>
    </source>
</evidence>
<accession>A0A517LM02</accession>
<feature type="domain" description="Ribonucleases P/MRP subunit Pop8-like" evidence="2">
    <location>
        <begin position="57"/>
        <end position="136"/>
    </location>
</feature>
<name>A0A517LM02_9PEZI</name>
<dbReference type="GO" id="GO:0000294">
    <property type="term" value="P:nuclear-transcribed mRNA catabolic process, RNase MRP-dependent"/>
    <property type="evidence" value="ECO:0007669"/>
    <property type="project" value="TreeGrafter"/>
</dbReference>
<dbReference type="GO" id="GO:0000171">
    <property type="term" value="F:ribonuclease MRP activity"/>
    <property type="evidence" value="ECO:0007669"/>
    <property type="project" value="TreeGrafter"/>
</dbReference>
<dbReference type="OrthoDB" id="5530243at2759"/>
<reference evidence="3 4" key="1">
    <citation type="submission" date="2019-07" db="EMBL/GenBank/DDBJ databases">
        <title>Finished genome of Venturia effusa.</title>
        <authorList>
            <person name="Young C.A."/>
            <person name="Cox M.P."/>
            <person name="Ganley A.R.D."/>
            <person name="David W.J."/>
        </authorList>
    </citation>
    <scope>NUCLEOTIDE SEQUENCE [LARGE SCALE GENOMIC DNA]</scope>
    <source>
        <strain evidence="4">albino</strain>
    </source>
</reference>